<evidence type="ECO:0000313" key="2">
    <source>
        <dbReference type="Proteomes" id="UP001183585"/>
    </source>
</evidence>
<sequence>MSDDGHQFQAELSAAHKAVGEHRRLSERLGVVQSTLAEARDEFAQATEVLVAETAEVRKLESLSLTRIWAALRGKRADQLTARRSEQDAAKARVAAARAVVDTWERELSAARAGLEGLGDVDTWHAAALAAKETWAIQVGAHGAGELRQLSKQTDALRLELTELREVAGAIDHARTALTAALHHLDRSGSLAVDERRARAWPHSNSFILSDGRKADEMDQAVGLMRKAGASLHVLSRQMDGLGYERFEQLMAHEFIGTFDFLFDNRFNNELFMNRLEDTLDRVHGALGAVEQAHQSTDLRIVELGALLADLDQRRERLLMSM</sequence>
<accession>A0ABU2CSR3</accession>
<keyword evidence="2" id="KW-1185">Reference proteome</keyword>
<gene>
    <name evidence="1" type="ORF">J2S48_003898</name>
</gene>
<comment type="caution">
    <text evidence="1">The sequence shown here is derived from an EMBL/GenBank/DDBJ whole genome shotgun (WGS) entry which is preliminary data.</text>
</comment>
<dbReference type="RefSeq" id="WP_274992776.1">
    <property type="nucleotide sequence ID" value="NZ_JAJQQP010000003.1"/>
</dbReference>
<name>A0ABU2CSR3_9MICO</name>
<reference evidence="1 2" key="1">
    <citation type="submission" date="2023-07" db="EMBL/GenBank/DDBJ databases">
        <title>Sequencing the genomes of 1000 actinobacteria strains.</title>
        <authorList>
            <person name="Klenk H.-P."/>
        </authorList>
    </citation>
    <scope>NUCLEOTIDE SEQUENCE [LARGE SCALE GENOMIC DNA]</scope>
    <source>
        <strain evidence="1 2">DSM 45554</strain>
    </source>
</reference>
<dbReference type="EMBL" id="JAVDYE010000001">
    <property type="protein sequence ID" value="MDR7384383.1"/>
    <property type="molecule type" value="Genomic_DNA"/>
</dbReference>
<evidence type="ECO:0000313" key="1">
    <source>
        <dbReference type="EMBL" id="MDR7384383.1"/>
    </source>
</evidence>
<organism evidence="1 2">
    <name type="scientific">Promicromonospora iranensis</name>
    <dbReference type="NCBI Taxonomy" id="1105144"/>
    <lineage>
        <taxon>Bacteria</taxon>
        <taxon>Bacillati</taxon>
        <taxon>Actinomycetota</taxon>
        <taxon>Actinomycetes</taxon>
        <taxon>Micrococcales</taxon>
        <taxon>Promicromonosporaceae</taxon>
        <taxon>Promicromonospora</taxon>
    </lineage>
</organism>
<protein>
    <submittedName>
        <fullName evidence="1">Lambda repressor-like predicted transcriptional regulator</fullName>
    </submittedName>
</protein>
<dbReference type="Proteomes" id="UP001183585">
    <property type="component" value="Unassembled WGS sequence"/>
</dbReference>
<proteinExistence type="predicted"/>